<dbReference type="PANTHER" id="PTHR10174:SF213">
    <property type="entry name" value="CRAL-TRIO DOMAIN-CONTAINING PROTEIN"/>
    <property type="match status" value="1"/>
</dbReference>
<dbReference type="GO" id="GO:0016020">
    <property type="term" value="C:membrane"/>
    <property type="evidence" value="ECO:0007669"/>
    <property type="project" value="TreeGrafter"/>
</dbReference>
<dbReference type="Proteomes" id="UP001329430">
    <property type="component" value="Chromosome 10"/>
</dbReference>
<comment type="caution">
    <text evidence="2">The sequence shown here is derived from an EMBL/GenBank/DDBJ whole genome shotgun (WGS) entry which is preliminary data.</text>
</comment>
<sequence>MNFDDADVEFEYKKRKELRREDVEYLKEWLKTQQHLPKIDDLEIIFFLTSCSYSIEMTKRTIDKHYTLKGLCPEIFKKRDLKTWKETLNAILMLPLPKLTHEGYQIFYTKINNPDPNKYVFVDNVKCGEVIMKMTLRQRGTVNGLVFVLDLDGYSLAHIAGLPLMELKILMTFLQEALPIQLKQFHCINGGRRLDKIMLLVKPFLKKEMSDLIYVHSDYAKTLYNYLPQECIPKELGGSSESIHHLQEEIKAFIFNRMELIEADEQLVVDESKRVQKSYKFDHLFGIEGTFRKLELD</sequence>
<dbReference type="Gene3D" id="3.40.525.10">
    <property type="entry name" value="CRAL-TRIO lipid binding domain"/>
    <property type="match status" value="1"/>
</dbReference>
<dbReference type="GO" id="GO:1902936">
    <property type="term" value="F:phosphatidylinositol bisphosphate binding"/>
    <property type="evidence" value="ECO:0007669"/>
    <property type="project" value="TreeGrafter"/>
</dbReference>
<dbReference type="SMART" id="SM00516">
    <property type="entry name" value="SEC14"/>
    <property type="match status" value="1"/>
</dbReference>
<dbReference type="PRINTS" id="PR00180">
    <property type="entry name" value="CRETINALDHBP"/>
</dbReference>
<dbReference type="Pfam" id="PF00650">
    <property type="entry name" value="CRAL_TRIO"/>
    <property type="match status" value="1"/>
</dbReference>
<dbReference type="InterPro" id="IPR036865">
    <property type="entry name" value="CRAL-TRIO_dom_sf"/>
</dbReference>
<reference evidence="2 3" key="1">
    <citation type="journal article" date="2024" name="Insects">
        <title>An Improved Chromosome-Level Genome Assembly of the Firefly Pyrocoelia pectoralis.</title>
        <authorList>
            <person name="Fu X."/>
            <person name="Meyer-Rochow V.B."/>
            <person name="Ballantyne L."/>
            <person name="Zhu X."/>
        </authorList>
    </citation>
    <scope>NUCLEOTIDE SEQUENCE [LARGE SCALE GENOMIC DNA]</scope>
    <source>
        <strain evidence="2">XCY_ONT2</strain>
    </source>
</reference>
<evidence type="ECO:0000313" key="3">
    <source>
        <dbReference type="Proteomes" id="UP001329430"/>
    </source>
</evidence>
<feature type="domain" description="CRAL-TRIO" evidence="1">
    <location>
        <begin position="84"/>
        <end position="244"/>
    </location>
</feature>
<dbReference type="InterPro" id="IPR036273">
    <property type="entry name" value="CRAL/TRIO_N_dom_sf"/>
</dbReference>
<keyword evidence="3" id="KW-1185">Reference proteome</keyword>
<dbReference type="AlphaFoldDB" id="A0AAN7ZCG5"/>
<dbReference type="CDD" id="cd00170">
    <property type="entry name" value="SEC14"/>
    <property type="match status" value="1"/>
</dbReference>
<dbReference type="SUPFAM" id="SSF46938">
    <property type="entry name" value="CRAL/TRIO N-terminal domain"/>
    <property type="match status" value="1"/>
</dbReference>
<accession>A0AAN7ZCG5</accession>
<evidence type="ECO:0000313" key="2">
    <source>
        <dbReference type="EMBL" id="KAK5638542.1"/>
    </source>
</evidence>
<proteinExistence type="predicted"/>
<organism evidence="2 3">
    <name type="scientific">Pyrocoelia pectoralis</name>
    <dbReference type="NCBI Taxonomy" id="417401"/>
    <lineage>
        <taxon>Eukaryota</taxon>
        <taxon>Metazoa</taxon>
        <taxon>Ecdysozoa</taxon>
        <taxon>Arthropoda</taxon>
        <taxon>Hexapoda</taxon>
        <taxon>Insecta</taxon>
        <taxon>Pterygota</taxon>
        <taxon>Neoptera</taxon>
        <taxon>Endopterygota</taxon>
        <taxon>Coleoptera</taxon>
        <taxon>Polyphaga</taxon>
        <taxon>Elateriformia</taxon>
        <taxon>Elateroidea</taxon>
        <taxon>Lampyridae</taxon>
        <taxon>Lampyrinae</taxon>
        <taxon>Pyrocoelia</taxon>
    </lineage>
</organism>
<dbReference type="SUPFAM" id="SSF52087">
    <property type="entry name" value="CRAL/TRIO domain"/>
    <property type="match status" value="1"/>
</dbReference>
<dbReference type="PROSITE" id="PS50191">
    <property type="entry name" value="CRAL_TRIO"/>
    <property type="match status" value="1"/>
</dbReference>
<dbReference type="PANTHER" id="PTHR10174">
    <property type="entry name" value="ALPHA-TOCOPHEROL TRANSFER PROTEIN-RELATED"/>
    <property type="match status" value="1"/>
</dbReference>
<dbReference type="EMBL" id="JAVRBK010000010">
    <property type="protein sequence ID" value="KAK5638542.1"/>
    <property type="molecule type" value="Genomic_DNA"/>
</dbReference>
<dbReference type="InterPro" id="IPR001251">
    <property type="entry name" value="CRAL-TRIO_dom"/>
</dbReference>
<evidence type="ECO:0000259" key="1">
    <source>
        <dbReference type="PROSITE" id="PS50191"/>
    </source>
</evidence>
<gene>
    <name evidence="2" type="ORF">RI129_012837</name>
</gene>
<protein>
    <recommendedName>
        <fullName evidence="1">CRAL-TRIO domain-containing protein</fullName>
    </recommendedName>
</protein>
<name>A0AAN7ZCG5_9COLE</name>